<dbReference type="Gene3D" id="1.20.1250.20">
    <property type="entry name" value="MFS general substrate transporter like domains"/>
    <property type="match status" value="1"/>
</dbReference>
<evidence type="ECO:0000256" key="5">
    <source>
        <dbReference type="ARBA" id="ARBA00023136"/>
    </source>
</evidence>
<protein>
    <submittedName>
        <fullName evidence="8">MFS transporter</fullName>
    </submittedName>
</protein>
<dbReference type="RefSeq" id="WP_369258228.1">
    <property type="nucleotide sequence ID" value="NZ_CP163440.1"/>
</dbReference>
<keyword evidence="2" id="KW-1003">Cell membrane</keyword>
<dbReference type="InterPro" id="IPR011701">
    <property type="entry name" value="MFS"/>
</dbReference>
<dbReference type="GO" id="GO:0022857">
    <property type="term" value="F:transmembrane transporter activity"/>
    <property type="evidence" value="ECO:0007669"/>
    <property type="project" value="InterPro"/>
</dbReference>
<dbReference type="InterPro" id="IPR036259">
    <property type="entry name" value="MFS_trans_sf"/>
</dbReference>
<evidence type="ECO:0000313" key="8">
    <source>
        <dbReference type="EMBL" id="XDQ61980.1"/>
    </source>
</evidence>
<evidence type="ECO:0000256" key="4">
    <source>
        <dbReference type="ARBA" id="ARBA00022989"/>
    </source>
</evidence>
<feature type="transmembrane region" description="Helical" evidence="6">
    <location>
        <begin position="70"/>
        <end position="89"/>
    </location>
</feature>
<feature type="transmembrane region" description="Helical" evidence="6">
    <location>
        <begin position="358"/>
        <end position="378"/>
    </location>
</feature>
<feature type="transmembrane region" description="Helical" evidence="6">
    <location>
        <begin position="156"/>
        <end position="179"/>
    </location>
</feature>
<dbReference type="InterPro" id="IPR020846">
    <property type="entry name" value="MFS_dom"/>
</dbReference>
<comment type="subcellular location">
    <subcellularLocation>
        <location evidence="1">Cell membrane</location>
        <topology evidence="1">Multi-pass membrane protein</topology>
    </subcellularLocation>
</comment>
<keyword evidence="4 6" id="KW-1133">Transmembrane helix</keyword>
<dbReference type="GO" id="GO:0005886">
    <property type="term" value="C:plasma membrane"/>
    <property type="evidence" value="ECO:0007669"/>
    <property type="project" value="UniProtKB-SubCell"/>
</dbReference>
<dbReference type="AlphaFoldDB" id="A0AB39S1B0"/>
<evidence type="ECO:0000256" key="1">
    <source>
        <dbReference type="ARBA" id="ARBA00004651"/>
    </source>
</evidence>
<feature type="transmembrane region" description="Helical" evidence="6">
    <location>
        <begin position="131"/>
        <end position="150"/>
    </location>
</feature>
<name>A0AB39S1B0_9ACTN</name>
<organism evidence="8">
    <name type="scientific">Streptomyces sp. R35</name>
    <dbReference type="NCBI Taxonomy" id="3238630"/>
    <lineage>
        <taxon>Bacteria</taxon>
        <taxon>Bacillati</taxon>
        <taxon>Actinomycetota</taxon>
        <taxon>Actinomycetes</taxon>
        <taxon>Kitasatosporales</taxon>
        <taxon>Streptomycetaceae</taxon>
        <taxon>Streptomyces</taxon>
    </lineage>
</organism>
<reference evidence="8" key="1">
    <citation type="submission" date="2024-07" db="EMBL/GenBank/DDBJ databases">
        <authorList>
            <person name="Yu S.T."/>
        </authorList>
    </citation>
    <scope>NUCLEOTIDE SEQUENCE</scope>
    <source>
        <strain evidence="8">R35</strain>
    </source>
</reference>
<dbReference type="EMBL" id="CP163440">
    <property type="protein sequence ID" value="XDQ61980.1"/>
    <property type="molecule type" value="Genomic_DNA"/>
</dbReference>
<feature type="transmembrane region" description="Helical" evidence="6">
    <location>
        <begin position="200"/>
        <end position="223"/>
    </location>
</feature>
<keyword evidence="3 6" id="KW-0812">Transmembrane</keyword>
<evidence type="ECO:0000256" key="3">
    <source>
        <dbReference type="ARBA" id="ARBA00022692"/>
    </source>
</evidence>
<evidence type="ECO:0000259" key="7">
    <source>
        <dbReference type="PROSITE" id="PS50850"/>
    </source>
</evidence>
<accession>A0AB39S1B0</accession>
<gene>
    <name evidence="8" type="ORF">AB5J50_14820</name>
</gene>
<dbReference type="CDD" id="cd17324">
    <property type="entry name" value="MFS_NepI_like"/>
    <property type="match status" value="1"/>
</dbReference>
<feature type="transmembrane region" description="Helical" evidence="6">
    <location>
        <begin position="292"/>
        <end position="310"/>
    </location>
</feature>
<feature type="transmembrane region" description="Helical" evidence="6">
    <location>
        <begin position="95"/>
        <end position="119"/>
    </location>
</feature>
<evidence type="ECO:0000256" key="2">
    <source>
        <dbReference type="ARBA" id="ARBA00022475"/>
    </source>
</evidence>
<dbReference type="PANTHER" id="PTHR43124:SF3">
    <property type="entry name" value="CHLORAMPHENICOL EFFLUX PUMP RV0191"/>
    <property type="match status" value="1"/>
</dbReference>
<evidence type="ECO:0000256" key="6">
    <source>
        <dbReference type="SAM" id="Phobius"/>
    </source>
</evidence>
<dbReference type="PANTHER" id="PTHR43124">
    <property type="entry name" value="PURINE EFFLUX PUMP PBUE"/>
    <property type="match status" value="1"/>
</dbReference>
<keyword evidence="5 6" id="KW-0472">Membrane</keyword>
<feature type="transmembrane region" description="Helical" evidence="6">
    <location>
        <begin position="42"/>
        <end position="63"/>
    </location>
</feature>
<feature type="domain" description="Major facilitator superfamily (MFS) profile" evidence="7">
    <location>
        <begin position="4"/>
        <end position="380"/>
    </location>
</feature>
<sequence length="406" mass="40743">MPLALLALAVGAFGIGTTEFLIMGLLPDVADDLHVSIPTAGHLVSAYALGVVIGAPLLAAATARMSRRKVLIALMGLFVAGNALSAFAPDYHWLLAARFLSGLPHGAFFGVGAVVATNLVAPERKARSVSLMFLGLTVANIAGVPVATLMGQHLGWRATFLGVSAIGVAAIASLALLIPHDHTHAPAGGLRGELAALRSLPVWLALGTTVAGFGALFSAYSYITPMLTDSAGYAEGSVTLLLALFGVGATAGNLVGGRLADHSLRGTLFGGLVSLVVVLALFPVLMSTQWSAAVAVTLLGVAAFITGSPLQLMVMEKASAAPSLASSANQAAFNLANAGGAWIGGLALAAGFGATSPALAGAALAVLGLAVATLAHTIDRRRASAPVPPGRLIATHVPSQAEPAHH</sequence>
<dbReference type="PROSITE" id="PS50850">
    <property type="entry name" value="MFS"/>
    <property type="match status" value="1"/>
</dbReference>
<feature type="transmembrane region" description="Helical" evidence="6">
    <location>
        <begin position="331"/>
        <end position="352"/>
    </location>
</feature>
<proteinExistence type="predicted"/>
<dbReference type="InterPro" id="IPR050189">
    <property type="entry name" value="MFS_Efflux_Transporters"/>
</dbReference>
<dbReference type="SUPFAM" id="SSF103473">
    <property type="entry name" value="MFS general substrate transporter"/>
    <property type="match status" value="1"/>
</dbReference>
<feature type="transmembrane region" description="Helical" evidence="6">
    <location>
        <begin position="238"/>
        <end position="256"/>
    </location>
</feature>
<feature type="transmembrane region" description="Helical" evidence="6">
    <location>
        <begin position="268"/>
        <end position="286"/>
    </location>
</feature>
<dbReference type="Pfam" id="PF07690">
    <property type="entry name" value="MFS_1"/>
    <property type="match status" value="1"/>
</dbReference>